<evidence type="ECO:0000313" key="1">
    <source>
        <dbReference type="EMBL" id="TYI54260.1"/>
    </source>
</evidence>
<dbReference type="EMBL" id="CM017659">
    <property type="protein sequence ID" value="TYI54260.1"/>
    <property type="molecule type" value="Genomic_DNA"/>
</dbReference>
<name>A0A5D2SNL7_GOSMU</name>
<reference evidence="1 2" key="1">
    <citation type="submission" date="2019-07" db="EMBL/GenBank/DDBJ databases">
        <title>WGS assembly of Gossypium mustelinum.</title>
        <authorList>
            <person name="Chen Z.J."/>
            <person name="Sreedasyam A."/>
            <person name="Ando A."/>
            <person name="Song Q."/>
            <person name="De L."/>
            <person name="Hulse-Kemp A."/>
            <person name="Ding M."/>
            <person name="Ye W."/>
            <person name="Kirkbride R."/>
            <person name="Jenkins J."/>
            <person name="Plott C."/>
            <person name="Lovell J."/>
            <person name="Lin Y.-M."/>
            <person name="Vaughn R."/>
            <person name="Liu B."/>
            <person name="Li W."/>
            <person name="Simpson S."/>
            <person name="Scheffler B."/>
            <person name="Saski C."/>
            <person name="Grover C."/>
            <person name="Hu G."/>
            <person name="Conover J."/>
            <person name="Carlson J."/>
            <person name="Shu S."/>
            <person name="Boston L."/>
            <person name="Williams M."/>
            <person name="Peterson D."/>
            <person name="Mcgee K."/>
            <person name="Jones D."/>
            <person name="Wendel J."/>
            <person name="Stelly D."/>
            <person name="Grimwood J."/>
            <person name="Schmutz J."/>
        </authorList>
    </citation>
    <scope>NUCLEOTIDE SEQUENCE [LARGE SCALE GENOMIC DNA]</scope>
    <source>
        <strain evidence="1">1408120.09</strain>
    </source>
</reference>
<accession>A0A5D2SNL7</accession>
<gene>
    <name evidence="1" type="ORF">E1A91_D11G062100v1</name>
</gene>
<evidence type="ECO:0000313" key="2">
    <source>
        <dbReference type="Proteomes" id="UP000323597"/>
    </source>
</evidence>
<organism evidence="1 2">
    <name type="scientific">Gossypium mustelinum</name>
    <name type="common">Cotton</name>
    <name type="synonym">Gossypium caicoense</name>
    <dbReference type="NCBI Taxonomy" id="34275"/>
    <lineage>
        <taxon>Eukaryota</taxon>
        <taxon>Viridiplantae</taxon>
        <taxon>Streptophyta</taxon>
        <taxon>Embryophyta</taxon>
        <taxon>Tracheophyta</taxon>
        <taxon>Spermatophyta</taxon>
        <taxon>Magnoliopsida</taxon>
        <taxon>eudicotyledons</taxon>
        <taxon>Gunneridae</taxon>
        <taxon>Pentapetalae</taxon>
        <taxon>rosids</taxon>
        <taxon>malvids</taxon>
        <taxon>Malvales</taxon>
        <taxon>Malvaceae</taxon>
        <taxon>Malvoideae</taxon>
        <taxon>Gossypium</taxon>
    </lineage>
</organism>
<sequence length="33" mass="3511">MPLTPMTTEKGQSVQSRGTKCGWGRHCYGAGGQ</sequence>
<protein>
    <submittedName>
        <fullName evidence="1">Uncharacterized protein</fullName>
    </submittedName>
</protein>
<keyword evidence="2" id="KW-1185">Reference proteome</keyword>
<dbReference type="AlphaFoldDB" id="A0A5D2SNL7"/>
<proteinExistence type="predicted"/>
<dbReference type="Proteomes" id="UP000323597">
    <property type="component" value="Chromosome D11"/>
</dbReference>